<gene>
    <name evidence="1" type="ORF">B7C42_00639</name>
</gene>
<dbReference type="RefSeq" id="WP_036503669.1">
    <property type="nucleotide sequence ID" value="NZ_JAAXOR010000003.1"/>
</dbReference>
<comment type="caution">
    <text evidence="1">The sequence shown here is derived from an EMBL/GenBank/DDBJ whole genome shotgun (WGS) entry which is preliminary data.</text>
</comment>
<name>A0A231HF58_9NOCA</name>
<dbReference type="Proteomes" id="UP000215506">
    <property type="component" value="Unassembled WGS sequence"/>
</dbReference>
<sequence>MANEVVSSSMITSDSTHHIARCVGGDHWVVSWLPGRTLTGGQAVAAMKLAGALVDGTPGDSDWATLDAMALPLGLTGREAVYLVAYEQHDFSRAPRPRHSALS</sequence>
<dbReference type="EMBL" id="NGAF01000001">
    <property type="protein sequence ID" value="OXR47514.1"/>
    <property type="molecule type" value="Genomic_DNA"/>
</dbReference>
<protein>
    <submittedName>
        <fullName evidence="1">Uncharacterized protein</fullName>
    </submittedName>
</protein>
<evidence type="ECO:0000313" key="1">
    <source>
        <dbReference type="EMBL" id="OXR47514.1"/>
    </source>
</evidence>
<accession>A0A231HF58</accession>
<evidence type="ECO:0000313" key="2">
    <source>
        <dbReference type="Proteomes" id="UP000215506"/>
    </source>
</evidence>
<reference evidence="1 2" key="1">
    <citation type="submission" date="2017-07" db="EMBL/GenBank/DDBJ databases">
        <title>First draft Genome Sequence of Nocardia cerradoensis isolated from human infection.</title>
        <authorList>
            <person name="Carrasco G."/>
        </authorList>
    </citation>
    <scope>NUCLEOTIDE SEQUENCE [LARGE SCALE GENOMIC DNA]</scope>
    <source>
        <strain evidence="1 2">CNM20130759</strain>
    </source>
</reference>
<keyword evidence="2" id="KW-1185">Reference proteome</keyword>
<proteinExistence type="predicted"/>
<dbReference type="AlphaFoldDB" id="A0A231HF58"/>
<organism evidence="1 2">
    <name type="scientific">Nocardia cerradoensis</name>
    <dbReference type="NCBI Taxonomy" id="85688"/>
    <lineage>
        <taxon>Bacteria</taxon>
        <taxon>Bacillati</taxon>
        <taxon>Actinomycetota</taxon>
        <taxon>Actinomycetes</taxon>
        <taxon>Mycobacteriales</taxon>
        <taxon>Nocardiaceae</taxon>
        <taxon>Nocardia</taxon>
    </lineage>
</organism>